<sequence>MAPRWLFWVFSTVALPVVPWLTPIVEKDDATLFMVTTGLAVVCQLVASIILGIGIARKRAFRLGGTIGMSVLFTVISWAVATGVYLLGMMIFIMMLYEKKGV</sequence>
<proteinExistence type="predicted"/>
<evidence type="ECO:0000313" key="3">
    <source>
        <dbReference type="Proteomes" id="UP000253426"/>
    </source>
</evidence>
<organism evidence="2 3">
    <name type="scientific">Roseimicrobium gellanilyticum</name>
    <dbReference type="NCBI Taxonomy" id="748857"/>
    <lineage>
        <taxon>Bacteria</taxon>
        <taxon>Pseudomonadati</taxon>
        <taxon>Verrucomicrobiota</taxon>
        <taxon>Verrucomicrobiia</taxon>
        <taxon>Verrucomicrobiales</taxon>
        <taxon>Verrucomicrobiaceae</taxon>
        <taxon>Roseimicrobium</taxon>
    </lineage>
</organism>
<keyword evidence="1" id="KW-0812">Transmembrane</keyword>
<dbReference type="EMBL" id="QNRR01000001">
    <property type="protein sequence ID" value="RBP47356.1"/>
    <property type="molecule type" value="Genomic_DNA"/>
</dbReference>
<name>A0A366HSV3_9BACT</name>
<feature type="transmembrane region" description="Helical" evidence="1">
    <location>
        <begin position="6"/>
        <end position="25"/>
    </location>
</feature>
<feature type="transmembrane region" description="Helical" evidence="1">
    <location>
        <begin position="75"/>
        <end position="97"/>
    </location>
</feature>
<dbReference type="RefSeq" id="WP_113956296.1">
    <property type="nucleotide sequence ID" value="NZ_QNRR01000001.1"/>
</dbReference>
<comment type="caution">
    <text evidence="2">The sequence shown here is derived from an EMBL/GenBank/DDBJ whole genome shotgun (WGS) entry which is preliminary data.</text>
</comment>
<keyword evidence="1" id="KW-1133">Transmembrane helix</keyword>
<evidence type="ECO:0000256" key="1">
    <source>
        <dbReference type="SAM" id="Phobius"/>
    </source>
</evidence>
<evidence type="ECO:0000313" key="2">
    <source>
        <dbReference type="EMBL" id="RBP47356.1"/>
    </source>
</evidence>
<accession>A0A366HSV3</accession>
<protein>
    <submittedName>
        <fullName evidence="2">Uncharacterized protein</fullName>
    </submittedName>
</protein>
<dbReference type="Proteomes" id="UP000253426">
    <property type="component" value="Unassembled WGS sequence"/>
</dbReference>
<keyword evidence="3" id="KW-1185">Reference proteome</keyword>
<gene>
    <name evidence="2" type="ORF">DES53_101153</name>
</gene>
<reference evidence="2 3" key="1">
    <citation type="submission" date="2018-06" db="EMBL/GenBank/DDBJ databases">
        <title>Genomic Encyclopedia of Type Strains, Phase IV (KMG-IV): sequencing the most valuable type-strain genomes for metagenomic binning, comparative biology and taxonomic classification.</title>
        <authorList>
            <person name="Goeker M."/>
        </authorList>
    </citation>
    <scope>NUCLEOTIDE SEQUENCE [LARGE SCALE GENOMIC DNA]</scope>
    <source>
        <strain evidence="2 3">DSM 25532</strain>
    </source>
</reference>
<feature type="transmembrane region" description="Helical" evidence="1">
    <location>
        <begin position="32"/>
        <end position="55"/>
    </location>
</feature>
<keyword evidence="1" id="KW-0472">Membrane</keyword>
<dbReference type="AlphaFoldDB" id="A0A366HSV3"/>